<protein>
    <recommendedName>
        <fullName evidence="18">Subtilisin-like protease</fullName>
    </recommendedName>
</protein>
<dbReference type="InterPro" id="IPR015500">
    <property type="entry name" value="Peptidase_S8_subtilisin-rel"/>
</dbReference>
<feature type="domain" description="PA" evidence="14">
    <location>
        <begin position="336"/>
        <end position="420"/>
    </location>
</feature>
<feature type="domain" description="Inhibitor I9" evidence="15">
    <location>
        <begin position="27"/>
        <end position="110"/>
    </location>
</feature>
<feature type="active site" description="Charge relay system" evidence="8 9">
    <location>
        <position position="142"/>
    </location>
</feature>
<dbReference type="EMBL" id="CM008046">
    <property type="protein sequence ID" value="PVH67064.1"/>
    <property type="molecule type" value="Genomic_DNA"/>
</dbReference>
<feature type="active site" description="Charge relay system" evidence="8 9">
    <location>
        <position position="219"/>
    </location>
</feature>
<evidence type="ECO:0000256" key="5">
    <source>
        <dbReference type="ARBA" id="ARBA00022801"/>
    </source>
</evidence>
<dbReference type="InterPro" id="IPR041469">
    <property type="entry name" value="Subtilisin-like_FN3"/>
</dbReference>
<feature type="region of interest" description="Disordered" evidence="11">
    <location>
        <begin position="203"/>
        <end position="225"/>
    </location>
</feature>
<keyword evidence="7" id="KW-0325">Glycoprotein</keyword>
<dbReference type="FunFam" id="3.50.30.30:FF:000005">
    <property type="entry name" value="subtilisin-like protease SBT1.5"/>
    <property type="match status" value="1"/>
</dbReference>
<keyword evidence="3 9" id="KW-0645">Protease</keyword>
<feature type="compositionally biased region" description="Polar residues" evidence="11">
    <location>
        <begin position="214"/>
        <end position="225"/>
    </location>
</feature>
<evidence type="ECO:0000313" key="17">
    <source>
        <dbReference type="EMBL" id="PVH67064.1"/>
    </source>
</evidence>
<dbReference type="InterPro" id="IPR023828">
    <property type="entry name" value="Peptidase_S8_Ser-AS"/>
</dbReference>
<gene>
    <name evidence="17" type="ORF">PAHAL_1G420400</name>
</gene>
<evidence type="ECO:0000256" key="3">
    <source>
        <dbReference type="ARBA" id="ARBA00022670"/>
    </source>
</evidence>
<evidence type="ECO:0008006" key="18">
    <source>
        <dbReference type="Google" id="ProtNLM"/>
    </source>
</evidence>
<keyword evidence="4 12" id="KW-0732">Signal</keyword>
<dbReference type="InterPro" id="IPR000209">
    <property type="entry name" value="Peptidase_S8/S53_dom"/>
</dbReference>
<dbReference type="FunFam" id="2.60.40.2310:FF:000001">
    <property type="entry name" value="Subtilisin-like protease SBT1.5"/>
    <property type="match status" value="1"/>
</dbReference>
<dbReference type="Gramene" id="PVH67064">
    <property type="protein sequence ID" value="PVH67064"/>
    <property type="gene ID" value="PAHAL_1G420400"/>
</dbReference>
<dbReference type="Pfam" id="PF02225">
    <property type="entry name" value="PA"/>
    <property type="match status" value="1"/>
</dbReference>
<feature type="domain" description="Subtilisin-like protease fibronectin type-III" evidence="16">
    <location>
        <begin position="619"/>
        <end position="719"/>
    </location>
</feature>
<dbReference type="CDD" id="cd04852">
    <property type="entry name" value="Peptidases_S8_3"/>
    <property type="match status" value="1"/>
</dbReference>
<accession>A0A2T8KY04</accession>
<dbReference type="CDD" id="cd02120">
    <property type="entry name" value="PA_subtilisin_like"/>
    <property type="match status" value="1"/>
</dbReference>
<evidence type="ECO:0000259" key="16">
    <source>
        <dbReference type="Pfam" id="PF17766"/>
    </source>
</evidence>
<evidence type="ECO:0000256" key="11">
    <source>
        <dbReference type="SAM" id="MobiDB-lite"/>
    </source>
</evidence>
<evidence type="ECO:0000259" key="14">
    <source>
        <dbReference type="Pfam" id="PF02225"/>
    </source>
</evidence>
<dbReference type="Gene3D" id="3.50.30.30">
    <property type="match status" value="1"/>
</dbReference>
<evidence type="ECO:0000256" key="7">
    <source>
        <dbReference type="ARBA" id="ARBA00023180"/>
    </source>
</evidence>
<comment type="similarity">
    <text evidence="2 9 10">Belongs to the peptidase S8 family.</text>
</comment>
<dbReference type="PANTHER" id="PTHR10795">
    <property type="entry name" value="PROPROTEIN CONVERTASE SUBTILISIN/KEXIN"/>
    <property type="match status" value="1"/>
</dbReference>
<evidence type="ECO:0000256" key="6">
    <source>
        <dbReference type="ARBA" id="ARBA00022825"/>
    </source>
</evidence>
<dbReference type="InterPro" id="IPR023827">
    <property type="entry name" value="Peptidase_S8_Asp-AS"/>
</dbReference>
<feature type="signal peptide" evidence="12">
    <location>
        <begin position="1"/>
        <end position="20"/>
    </location>
</feature>
<dbReference type="Pfam" id="PF00082">
    <property type="entry name" value="Peptidase_S8"/>
    <property type="match status" value="1"/>
</dbReference>
<keyword evidence="6 9" id="KW-0720">Serine protease</keyword>
<dbReference type="InterPro" id="IPR034197">
    <property type="entry name" value="Peptidases_S8_3"/>
</dbReference>
<dbReference type="PROSITE" id="PS51892">
    <property type="entry name" value="SUBTILASE"/>
    <property type="match status" value="1"/>
</dbReference>
<evidence type="ECO:0000256" key="12">
    <source>
        <dbReference type="SAM" id="SignalP"/>
    </source>
</evidence>
<feature type="compositionally biased region" description="Basic and acidic residues" evidence="11">
    <location>
        <begin position="203"/>
        <end position="212"/>
    </location>
</feature>
<dbReference type="Pfam" id="PF17766">
    <property type="entry name" value="fn3_6"/>
    <property type="match status" value="1"/>
</dbReference>
<dbReference type="InterPro" id="IPR003137">
    <property type="entry name" value="PA_domain"/>
</dbReference>
<dbReference type="InterPro" id="IPR036852">
    <property type="entry name" value="Peptidase_S8/S53_dom_sf"/>
</dbReference>
<name>A0A2T8KY04_9POAL</name>
<feature type="active site" description="Charge relay system" evidence="8 9">
    <location>
        <position position="501"/>
    </location>
</feature>
<evidence type="ECO:0000259" key="15">
    <source>
        <dbReference type="Pfam" id="PF05922"/>
    </source>
</evidence>
<dbReference type="GO" id="GO:0006508">
    <property type="term" value="P:proteolysis"/>
    <property type="evidence" value="ECO:0007669"/>
    <property type="project" value="UniProtKB-KW"/>
</dbReference>
<dbReference type="SUPFAM" id="SSF52743">
    <property type="entry name" value="Subtilisin-like"/>
    <property type="match status" value="1"/>
</dbReference>
<evidence type="ECO:0000259" key="13">
    <source>
        <dbReference type="Pfam" id="PF00082"/>
    </source>
</evidence>
<dbReference type="GO" id="GO:0004252">
    <property type="term" value="F:serine-type endopeptidase activity"/>
    <property type="evidence" value="ECO:0007669"/>
    <property type="project" value="UniProtKB-UniRule"/>
</dbReference>
<evidence type="ECO:0000256" key="8">
    <source>
        <dbReference type="PIRSR" id="PIRSR615500-1"/>
    </source>
</evidence>
<dbReference type="PRINTS" id="PR00723">
    <property type="entry name" value="SUBTILISIN"/>
</dbReference>
<dbReference type="PROSITE" id="PS00136">
    <property type="entry name" value="SUBTILASE_ASP"/>
    <property type="match status" value="1"/>
</dbReference>
<dbReference type="Gene3D" id="2.60.40.2310">
    <property type="match status" value="1"/>
</dbReference>
<dbReference type="Proteomes" id="UP000243499">
    <property type="component" value="Chromosome 1"/>
</dbReference>
<proteinExistence type="inferred from homology"/>
<evidence type="ECO:0000256" key="2">
    <source>
        <dbReference type="ARBA" id="ARBA00011073"/>
    </source>
</evidence>
<dbReference type="InterPro" id="IPR010259">
    <property type="entry name" value="S8pro/Inhibitor_I9"/>
</dbReference>
<dbReference type="InterPro" id="IPR045051">
    <property type="entry name" value="SBT"/>
</dbReference>
<keyword evidence="5 9" id="KW-0378">Hydrolase</keyword>
<dbReference type="Pfam" id="PF05922">
    <property type="entry name" value="Inhibitor_I9"/>
    <property type="match status" value="1"/>
</dbReference>
<comment type="subcellular location">
    <subcellularLocation>
        <location evidence="1">Secreted</location>
    </subcellularLocation>
</comment>
<sequence>MARLVGVVCVLLASATAAAAETEAQSSYIVHVASEQAPRPSHPRLLARAYTSFLRDSLPASVARPAPRLLYSYAHAATGFAARLTERQAAHLASQPSVLAVAADGIRQLHTTLTPSFLRLSASSGLLPASNGATNVVIGVIDTGIYPMDRAAFADDPSMPPPPTSFRGSCVSTPSFNASAYCNRKLVGAKFFHEGYEAAYGKRLDETEDPRSPFDSNGHGTHTASTAAGSEVAGAAFYNYAKAAYEVCWTNGCADSDILKAIDAAIDDGVDVISLSLGAVGEAPNFYEDQMAIGAFSAVRRGIVVSASAGNEGPGNGKTFTGASLYTGRPLGEAKIPLVYGGDVGSGFCEAGKLNTSLVTGKIVVCDPGVNGRTAKGEAVKLAGGAGAILVSTEKFGEQAMANAHILAATAVKFADAEKIKQYIRTNASPVATIVFQSTVVGRKPSSPRMASFSSRGPNLRALEILKPDITAPGVDILAAWTATLDSDTRRVKYNIISGTSMSCPHVSGIAALLRQAHPDWSPAAIKSALMTTAYNVDNAGDTIRDMSTGQASTPFVRGAGHVDPNRAVDPGLVYDAGADDYFSFLCALGYTAEQIAKFTTTDDRPVNCSARRTTSAGDLNYPAFSVVLNSTKSEVTQRRTVRNVGSNVRARYRVTLTSPAGVRVTVKPRILRFSRLRRTQEYAVTFTPLRGANVTEKYTFGSIVWRDNKHTVTSPIAITWPASQVAAM</sequence>
<dbReference type="GO" id="GO:0005576">
    <property type="term" value="C:extracellular region"/>
    <property type="evidence" value="ECO:0007669"/>
    <property type="project" value="UniProtKB-SubCell"/>
</dbReference>
<dbReference type="Gene3D" id="3.30.70.80">
    <property type="entry name" value="Peptidase S8 propeptide/proteinase inhibitor I9"/>
    <property type="match status" value="1"/>
</dbReference>
<feature type="chain" id="PRO_5015519012" description="Subtilisin-like protease" evidence="12">
    <location>
        <begin position="21"/>
        <end position="729"/>
    </location>
</feature>
<dbReference type="Gene3D" id="3.40.50.200">
    <property type="entry name" value="Peptidase S8/S53 domain"/>
    <property type="match status" value="2"/>
</dbReference>
<feature type="domain" description="Peptidase S8/S53" evidence="13">
    <location>
        <begin position="134"/>
        <end position="542"/>
    </location>
</feature>
<reference evidence="17" key="1">
    <citation type="submission" date="2018-04" db="EMBL/GenBank/DDBJ databases">
        <title>WGS assembly of Panicum hallii.</title>
        <authorList>
            <person name="Lovell J."/>
            <person name="Jenkins J."/>
            <person name="Lowry D."/>
            <person name="Mamidi S."/>
            <person name="Sreedasyam A."/>
            <person name="Weng X."/>
            <person name="Barry K."/>
            <person name="Bonette J."/>
            <person name="Campitelli B."/>
            <person name="Daum C."/>
            <person name="Gordon S."/>
            <person name="Gould B."/>
            <person name="Lipzen A."/>
            <person name="Macqueen A."/>
            <person name="Palacio-Mejia J."/>
            <person name="Plott C."/>
            <person name="Shakirov E."/>
            <person name="Shu S."/>
            <person name="Yoshinaga Y."/>
            <person name="Zane M."/>
            <person name="Rokhsar D."/>
            <person name="Grimwood J."/>
            <person name="Schmutz J."/>
            <person name="Juenger T."/>
        </authorList>
    </citation>
    <scope>NUCLEOTIDE SEQUENCE [LARGE SCALE GENOMIC DNA]</scope>
    <source>
        <strain evidence="17">FIL2</strain>
    </source>
</reference>
<dbReference type="AlphaFoldDB" id="A0A2T8KY04"/>
<dbReference type="InterPro" id="IPR037045">
    <property type="entry name" value="S8pro/Inhibitor_I9_sf"/>
</dbReference>
<evidence type="ECO:0000256" key="1">
    <source>
        <dbReference type="ARBA" id="ARBA00004613"/>
    </source>
</evidence>
<evidence type="ECO:0000256" key="9">
    <source>
        <dbReference type="PROSITE-ProRule" id="PRU01240"/>
    </source>
</evidence>
<evidence type="ECO:0000256" key="10">
    <source>
        <dbReference type="RuleBase" id="RU003355"/>
    </source>
</evidence>
<organism evidence="17">
    <name type="scientific">Panicum hallii</name>
    <dbReference type="NCBI Taxonomy" id="206008"/>
    <lineage>
        <taxon>Eukaryota</taxon>
        <taxon>Viridiplantae</taxon>
        <taxon>Streptophyta</taxon>
        <taxon>Embryophyta</taxon>
        <taxon>Tracheophyta</taxon>
        <taxon>Spermatophyta</taxon>
        <taxon>Magnoliopsida</taxon>
        <taxon>Liliopsida</taxon>
        <taxon>Poales</taxon>
        <taxon>Poaceae</taxon>
        <taxon>PACMAD clade</taxon>
        <taxon>Panicoideae</taxon>
        <taxon>Panicodae</taxon>
        <taxon>Paniceae</taxon>
        <taxon>Panicinae</taxon>
        <taxon>Panicum</taxon>
        <taxon>Panicum sect. Panicum</taxon>
    </lineage>
</organism>
<dbReference type="PROSITE" id="PS00138">
    <property type="entry name" value="SUBTILASE_SER"/>
    <property type="match status" value="1"/>
</dbReference>
<evidence type="ECO:0000256" key="4">
    <source>
        <dbReference type="ARBA" id="ARBA00022729"/>
    </source>
</evidence>